<sequence length="106" mass="11791">METEDAIKKLNALAQETRLEVFRLLARHGEQGLSAGEISEQTTIQPNTLSFHLKELTQAGLIRSERQGRSIIYSLEISGMSSLVHFLTEDCCQGRPELCNPNKGCC</sequence>
<protein>
    <submittedName>
        <fullName evidence="5">DNA-binding transcriptional regulator, ArsR family</fullName>
    </submittedName>
</protein>
<evidence type="ECO:0000256" key="3">
    <source>
        <dbReference type="ARBA" id="ARBA00023163"/>
    </source>
</evidence>
<dbReference type="InterPro" id="IPR036388">
    <property type="entry name" value="WH-like_DNA-bd_sf"/>
</dbReference>
<dbReference type="Pfam" id="PF12840">
    <property type="entry name" value="HTH_20"/>
    <property type="match status" value="1"/>
</dbReference>
<dbReference type="GO" id="GO:0003677">
    <property type="term" value="F:DNA binding"/>
    <property type="evidence" value="ECO:0007669"/>
    <property type="project" value="UniProtKB-KW"/>
</dbReference>
<dbReference type="AlphaFoldDB" id="A0A1M6M309"/>
<gene>
    <name evidence="5" type="ORF">SAMN02745181_2584</name>
</gene>
<dbReference type="Proteomes" id="UP000184510">
    <property type="component" value="Unassembled WGS sequence"/>
</dbReference>
<dbReference type="NCBIfam" id="NF033788">
    <property type="entry name" value="HTH_metalloreg"/>
    <property type="match status" value="1"/>
</dbReference>
<accession>A0A1M6M309</accession>
<dbReference type="SMART" id="SM00418">
    <property type="entry name" value="HTH_ARSR"/>
    <property type="match status" value="1"/>
</dbReference>
<dbReference type="RefSeq" id="WP_143184155.1">
    <property type="nucleotide sequence ID" value="NZ_FQYR01000004.1"/>
</dbReference>
<dbReference type="FunCoup" id="A0A1M6M309">
    <property type="interactions" value="108"/>
</dbReference>
<dbReference type="CDD" id="cd00090">
    <property type="entry name" value="HTH_ARSR"/>
    <property type="match status" value="1"/>
</dbReference>
<dbReference type="InParanoid" id="A0A1M6M309"/>
<keyword evidence="1" id="KW-0805">Transcription regulation</keyword>
<dbReference type="PRINTS" id="PR00778">
    <property type="entry name" value="HTHARSR"/>
</dbReference>
<evidence type="ECO:0000313" key="5">
    <source>
        <dbReference type="EMBL" id="SHJ77806.1"/>
    </source>
</evidence>
<dbReference type="OrthoDB" id="9798835at2"/>
<dbReference type="PROSITE" id="PS50987">
    <property type="entry name" value="HTH_ARSR_2"/>
    <property type="match status" value="1"/>
</dbReference>
<proteinExistence type="predicted"/>
<feature type="domain" description="HTH arsR-type" evidence="4">
    <location>
        <begin position="1"/>
        <end position="95"/>
    </location>
</feature>
<evidence type="ECO:0000256" key="1">
    <source>
        <dbReference type="ARBA" id="ARBA00023015"/>
    </source>
</evidence>
<name>A0A1M6M309_9BACT</name>
<evidence type="ECO:0000259" key="4">
    <source>
        <dbReference type="PROSITE" id="PS50987"/>
    </source>
</evidence>
<dbReference type="PANTHER" id="PTHR43132">
    <property type="entry name" value="ARSENICAL RESISTANCE OPERON REPRESSOR ARSR-RELATED"/>
    <property type="match status" value="1"/>
</dbReference>
<keyword evidence="6" id="KW-1185">Reference proteome</keyword>
<dbReference type="SUPFAM" id="SSF46785">
    <property type="entry name" value="Winged helix' DNA-binding domain"/>
    <property type="match status" value="1"/>
</dbReference>
<keyword evidence="3" id="KW-0804">Transcription</keyword>
<dbReference type="InterPro" id="IPR001845">
    <property type="entry name" value="HTH_ArsR_DNA-bd_dom"/>
</dbReference>
<dbReference type="InterPro" id="IPR051011">
    <property type="entry name" value="Metal_resp_trans_reg"/>
</dbReference>
<dbReference type="GO" id="GO:0003700">
    <property type="term" value="F:DNA-binding transcription factor activity"/>
    <property type="evidence" value="ECO:0007669"/>
    <property type="project" value="InterPro"/>
</dbReference>
<reference evidence="5 6" key="1">
    <citation type="submission" date="2016-11" db="EMBL/GenBank/DDBJ databases">
        <authorList>
            <person name="Jaros S."/>
            <person name="Januszkiewicz K."/>
            <person name="Wedrychowicz H."/>
        </authorList>
    </citation>
    <scope>NUCLEOTIDE SEQUENCE [LARGE SCALE GENOMIC DNA]</scope>
    <source>
        <strain evidence="5 6">DSM 18772</strain>
    </source>
</reference>
<dbReference type="EMBL" id="FQYR01000004">
    <property type="protein sequence ID" value="SHJ77806.1"/>
    <property type="molecule type" value="Genomic_DNA"/>
</dbReference>
<keyword evidence="2 5" id="KW-0238">DNA-binding</keyword>
<dbReference type="InterPro" id="IPR036390">
    <property type="entry name" value="WH_DNA-bd_sf"/>
</dbReference>
<dbReference type="STRING" id="1123071.SAMN02745181_2584"/>
<organism evidence="5 6">
    <name type="scientific">Rubritalea squalenifaciens DSM 18772</name>
    <dbReference type="NCBI Taxonomy" id="1123071"/>
    <lineage>
        <taxon>Bacteria</taxon>
        <taxon>Pseudomonadati</taxon>
        <taxon>Verrucomicrobiota</taxon>
        <taxon>Verrucomicrobiia</taxon>
        <taxon>Verrucomicrobiales</taxon>
        <taxon>Rubritaleaceae</taxon>
        <taxon>Rubritalea</taxon>
    </lineage>
</organism>
<dbReference type="InterPro" id="IPR011991">
    <property type="entry name" value="ArsR-like_HTH"/>
</dbReference>
<evidence type="ECO:0000313" key="6">
    <source>
        <dbReference type="Proteomes" id="UP000184510"/>
    </source>
</evidence>
<evidence type="ECO:0000256" key="2">
    <source>
        <dbReference type="ARBA" id="ARBA00023125"/>
    </source>
</evidence>
<dbReference type="PANTHER" id="PTHR43132:SF2">
    <property type="entry name" value="ARSENICAL RESISTANCE OPERON REPRESSOR ARSR-RELATED"/>
    <property type="match status" value="1"/>
</dbReference>
<dbReference type="Gene3D" id="1.10.10.10">
    <property type="entry name" value="Winged helix-like DNA-binding domain superfamily/Winged helix DNA-binding domain"/>
    <property type="match status" value="1"/>
</dbReference>